<dbReference type="PROSITE" id="PS51743">
    <property type="entry name" value="ALPHAVIRUS_MT"/>
    <property type="match status" value="1"/>
</dbReference>
<keyword evidence="2" id="KW-0696">RNA-directed RNA polymerase</keyword>
<protein>
    <submittedName>
        <fullName evidence="14">RdRP</fullName>
    </submittedName>
</protein>
<evidence type="ECO:0000256" key="9">
    <source>
        <dbReference type="SAM" id="MobiDB-lite"/>
    </source>
</evidence>
<gene>
    <name evidence="14" type="primary">ORF1</name>
</gene>
<keyword evidence="7" id="KW-0067">ATP-binding</keyword>
<dbReference type="PROSITE" id="PS51657">
    <property type="entry name" value="PSRV_HELICASE"/>
    <property type="match status" value="1"/>
</dbReference>
<evidence type="ECO:0000256" key="1">
    <source>
        <dbReference type="ARBA" id="ARBA00008513"/>
    </source>
</evidence>
<dbReference type="InterPro" id="IPR001788">
    <property type="entry name" value="RNA-dep_RNA_pol_alsuvir"/>
</dbReference>
<dbReference type="GO" id="GO:0039694">
    <property type="term" value="P:viral RNA genome replication"/>
    <property type="evidence" value="ECO:0007669"/>
    <property type="project" value="InterPro"/>
</dbReference>
<organism evidence="14">
    <name type="scientific">Pepper virus A</name>
    <dbReference type="NCBI Taxonomy" id="1803898"/>
    <lineage>
        <taxon>Viruses</taxon>
        <taxon>Riboviria</taxon>
        <taxon>Orthornavirae</taxon>
        <taxon>Kitrinoviricota</taxon>
        <taxon>Alsuviricetes</taxon>
        <taxon>Tymovirales</taxon>
        <taxon>Betaflexiviridae</taxon>
        <taxon>Quinvirinae</taxon>
        <taxon>Carlavirus</taxon>
        <taxon>Carlavirus alphacapsici</taxon>
        <taxon>Carlavirus PepVA</taxon>
    </lineage>
</organism>
<dbReference type="InterPro" id="IPR007094">
    <property type="entry name" value="RNA-dir_pol_PSvirus"/>
</dbReference>
<evidence type="ECO:0000256" key="5">
    <source>
        <dbReference type="ARBA" id="ARBA00022741"/>
    </source>
</evidence>
<dbReference type="GO" id="GO:0008174">
    <property type="term" value="F:mRNA methyltransferase activity"/>
    <property type="evidence" value="ECO:0007669"/>
    <property type="project" value="UniProtKB-UniRule"/>
</dbReference>
<feature type="domain" description="RdRp catalytic" evidence="10">
    <location>
        <begin position="1821"/>
        <end position="1928"/>
    </location>
</feature>
<dbReference type="Pfam" id="PF05379">
    <property type="entry name" value="Peptidase_C23"/>
    <property type="match status" value="1"/>
</dbReference>
<dbReference type="Gene3D" id="3.40.50.300">
    <property type="entry name" value="P-loop containing nucleotide triphosphate hydrolases"/>
    <property type="match status" value="1"/>
</dbReference>
<evidence type="ECO:0000313" key="14">
    <source>
        <dbReference type="EMBL" id="QFX74032.1"/>
    </source>
</evidence>
<dbReference type="InterPro" id="IPR002588">
    <property type="entry name" value="Alphavirus-like_MT_dom"/>
</dbReference>
<dbReference type="SUPFAM" id="SSF56672">
    <property type="entry name" value="DNA/RNA polymerases"/>
    <property type="match status" value="1"/>
</dbReference>
<keyword evidence="8" id="KW-0693">Viral RNA replication</keyword>
<dbReference type="GO" id="GO:0016817">
    <property type="term" value="F:hydrolase activity, acting on acid anhydrides"/>
    <property type="evidence" value="ECO:0007669"/>
    <property type="project" value="InterPro"/>
</dbReference>
<dbReference type="PROSITE" id="PS50507">
    <property type="entry name" value="RDRP_SSRNA_POS"/>
    <property type="match status" value="1"/>
</dbReference>
<dbReference type="PROSITE" id="PS51492">
    <property type="entry name" value="PEPTIDASE_C23"/>
    <property type="match status" value="1"/>
</dbReference>
<evidence type="ECO:0000256" key="2">
    <source>
        <dbReference type="ARBA" id="ARBA00022484"/>
    </source>
</evidence>
<dbReference type="Pfam" id="PF00978">
    <property type="entry name" value="RdRP_2"/>
    <property type="match status" value="1"/>
</dbReference>
<dbReference type="SUPFAM" id="SSF52540">
    <property type="entry name" value="P-loop containing nucleoside triphosphate hydrolases"/>
    <property type="match status" value="1"/>
</dbReference>
<keyword evidence="6" id="KW-0378">Hydrolase</keyword>
<dbReference type="GO" id="GO:0003723">
    <property type="term" value="F:RNA binding"/>
    <property type="evidence" value="ECO:0007669"/>
    <property type="project" value="InterPro"/>
</dbReference>
<dbReference type="InterPro" id="IPR008041">
    <property type="entry name" value="Peptidase_C23"/>
</dbReference>
<dbReference type="GO" id="GO:0005524">
    <property type="term" value="F:ATP binding"/>
    <property type="evidence" value="ECO:0007669"/>
    <property type="project" value="UniProtKB-KW"/>
</dbReference>
<evidence type="ECO:0000259" key="10">
    <source>
        <dbReference type="PROSITE" id="PS50507"/>
    </source>
</evidence>
<reference evidence="14" key="1">
    <citation type="submission" date="2018-08" db="EMBL/GenBank/DDBJ databases">
        <title>Biological and molecular characterization of Carlavirus infecting eggplant in India.</title>
        <authorList>
            <person name="Karnawar R."/>
            <person name="Zore G."/>
            <person name="Anandalakshmi R."/>
        </authorList>
    </citation>
    <scope>NUCLEOTIDE SEQUENCE</scope>
    <source>
        <strain evidence="14">IND-SHM</strain>
    </source>
</reference>
<sequence length="2037" mass="228990">MALTYRTPMEDIVASFEPAVQATIANTAAVSYKNLESSNFNIANFHLDAVAKQELSRAGLYLSPYSAIVHSHPVCKTLENYMLLSVLPSYIDNKFFFVGIKDHKLQLLKQRHQDVSLVTAINRYVTSRDKVRYGNEFVIRSTLPHQGLNRQKGCLEDITLRDLVPELVTRGSKYLFFHDELHYWKKKDLITFLEVLKPEVMLGTIVYPPELLIGAKSSLNPWCYEYEIKGQLLLFYPDGVRTEGYEQPLHGGYLLKCSTVVLPDGTVYKVDLLCSKFAHHLISLTKGEMESTKYRSFDKFQAIAFDSLADLTAERLPYYPISFSVVSKLYRYIKSLKKPDAQSAMAKLSQIVPEPTAFEIKFVQEFSALVMDAKGLRSTICPDVWRSFMKDCYSGVLPSWLSRQLDVVKEVSLDRFVSSMRPLCITVKLEECNHKSADLIFEWDQLFIEEGVDIVDALGRFNGESIDPAKLWPHVGAPYVGLAPIAERPKKCLLHVPAANLKGALKRVVLKCYAPCAVSDGTDGEVLELILALLNKSGFLSMKALSASGEEHSDLVRTVVYAVKFLTDRRCSASFFAVGLAWFSKVKRGNMHYMDHLSTGAAVPRHIKQKWSSVVAQIRDRGSDGGPQGSPAVSGSESAEFKDEGESDATLCNPVRCPTIHRGTQCNAEIGQSYTILVCPHEWGVKKELPGVWDEGGNAFLRYVGPSQLNQASMLIRDVSNLPDYAFASKCKSYEWPEWLDIWSDLSGITARFDRCVIQQCFGHSCRPATHAINHVLRSEITELYVPAIKGDLGISFNCCGKDADFRLNEGHILQLGTVASVDTLTLEHTGSCTIGLLYKVVNASVVEAVDERACEAQDQDAGNDAEQNTEARSQRGEIKENTIPGKRLESRCCIGGPGRPEQIGSNQISAGVSGPSGCPDKSSVFKVTADVELSVQTSVACAPTGYSGNKFGALAKGLGLREDTTVQFVNEGLEFLATQQIEPRGSILGCLDNARQSVLEVCAFVTVYTTCVLLIDDEQDVSLRVGPREGTGKVWPSCYIRLGGGSSGAVFCLEYPRNQCVLVAMAQALQRDVSELRTVLTRDGYDRINESLHSGLGLELCDIEQLCGIFSINAIIQTPRRRLSLNPQGKTHAYFTLEDEHLTYCKKVKTHAFNQMTDLAVSNAVSEAAFAEVTTVASPLTFEVSTARAKLLADSFHEGSTGVSMSELFNSEYNLREHIRSDVELDAKMAVYGVFGTFGAGKSRIFKNLCGKAGGKRFFYVSPRQAFLKEVKSDIGFETDMKSRLRKGQQNWYLLTFERFVQKARTLCVSDVVIIDEIQLYPPGYLDLVIYLMPAGVRLVVMGDPCQSDYDNEKDSNNFVGVPDCATSLLQKQEYRFNIESRRFKNANFIGRLPCCISETQCSINEEYIIREGLDHLVEFDQKYLEVVLVSSFDERKVVRSYLGPDCNVQTFGESTGMNYKNGTIVITGVSAKASERRWVTALSRFSENVAFCNATGLNLDTLMLVYKDRCLHKFFTGRATVTDLKSYLPGTPIFKKGFYRVGKDEGVRKETLSGDPWLKGMMDLAQTEDVQRRELQAIEEAQESFKIHLARREPEGTRTGGVHRILNKEIREHRIGTLVSDQFTDDHSKQRNAIQLTNAAERFETIYPRHRASDTVTFIMAVKKRLRFSKPAKEMGKLHNARPFGKFLLNQFLSKVPLKPHMDHAKMDLARNNFFDKKTSKSAATIENHSSRSCWDWLADVGMIFSKSQICTKFDNRFRMAKAAQSIVCFQHAVLCRFAPYMRYIEMKLQEALPERYYIHSGKGFEELNEWVIKGNFSGTCTESEYEAFDSSQDQYIMAFELELMKYLRLPLDLIKDYEYIKTHLGSKLGSFAIMRFSGEASTFLFNTMANMLFTFLRYHIRGDELICFAGDDMCSSKVQRKKSEHEGFLNKLSLKAKVQHTSTPTFCGWHLCPDGIYKKPQLVFERMCIAKETNNLANCIDNYAIEVSYAYRLGERITSRMDEEELGAYYGCVRTIIKYKHLLKSDIKHLFEEQ</sequence>
<evidence type="ECO:0000256" key="4">
    <source>
        <dbReference type="ARBA" id="ARBA00022695"/>
    </source>
</evidence>
<evidence type="ECO:0000256" key="3">
    <source>
        <dbReference type="ARBA" id="ARBA00022679"/>
    </source>
</evidence>
<feature type="region of interest" description="Disordered" evidence="9">
    <location>
        <begin position="619"/>
        <end position="640"/>
    </location>
</feature>
<evidence type="ECO:0000256" key="7">
    <source>
        <dbReference type="ARBA" id="ARBA00022840"/>
    </source>
</evidence>
<feature type="domain" description="Peptidase C23" evidence="11">
    <location>
        <begin position="1057"/>
        <end position="1147"/>
    </location>
</feature>
<dbReference type="EMBL" id="MH725809">
    <property type="protein sequence ID" value="QFX74032.1"/>
    <property type="molecule type" value="Genomic_RNA"/>
</dbReference>
<feature type="domain" description="Alphavirus-like MT" evidence="13">
    <location>
        <begin position="63"/>
        <end position="254"/>
    </location>
</feature>
<accession>A0A6G5VXK1</accession>
<proteinExistence type="inferred from homology"/>
<evidence type="ECO:0000259" key="12">
    <source>
        <dbReference type="PROSITE" id="PS51657"/>
    </source>
</evidence>
<comment type="similarity">
    <text evidence="1">Belongs to the potexviruses/carlaviruses RNA replication protein family.</text>
</comment>
<dbReference type="InterPro" id="IPR027417">
    <property type="entry name" value="P-loop_NTPase"/>
</dbReference>
<feature type="domain" description="(+)RNA virus helicase C-terminal" evidence="12">
    <location>
        <begin position="1199"/>
        <end position="1529"/>
    </location>
</feature>
<evidence type="ECO:0000256" key="8">
    <source>
        <dbReference type="ARBA" id="ARBA00022953"/>
    </source>
</evidence>
<keyword evidence="5" id="KW-0547">Nucleotide-binding</keyword>
<dbReference type="GO" id="GO:0003968">
    <property type="term" value="F:RNA-directed RNA polymerase activity"/>
    <property type="evidence" value="ECO:0007669"/>
    <property type="project" value="UniProtKB-KW"/>
</dbReference>
<name>A0A6G5VXK1_9VIRU</name>
<dbReference type="InterPro" id="IPR027351">
    <property type="entry name" value="(+)RNA_virus_helicase_core_dom"/>
</dbReference>
<dbReference type="GO" id="GO:0006396">
    <property type="term" value="P:RNA processing"/>
    <property type="evidence" value="ECO:0007669"/>
    <property type="project" value="InterPro"/>
</dbReference>
<dbReference type="InterPro" id="IPR043502">
    <property type="entry name" value="DNA/RNA_pol_sf"/>
</dbReference>
<keyword evidence="4" id="KW-0548">Nucleotidyltransferase</keyword>
<evidence type="ECO:0000256" key="6">
    <source>
        <dbReference type="ARBA" id="ARBA00022801"/>
    </source>
</evidence>
<dbReference type="GO" id="GO:0016556">
    <property type="term" value="P:mRNA modification"/>
    <property type="evidence" value="ECO:0007669"/>
    <property type="project" value="InterPro"/>
</dbReference>
<keyword evidence="3" id="KW-0808">Transferase</keyword>
<evidence type="ECO:0000259" key="13">
    <source>
        <dbReference type="PROSITE" id="PS51743"/>
    </source>
</evidence>
<feature type="region of interest" description="Disordered" evidence="9">
    <location>
        <begin position="857"/>
        <end position="881"/>
    </location>
</feature>
<dbReference type="Pfam" id="PF01660">
    <property type="entry name" value="Vmethyltransf"/>
    <property type="match status" value="1"/>
</dbReference>
<dbReference type="GO" id="GO:0006351">
    <property type="term" value="P:DNA-templated transcription"/>
    <property type="evidence" value="ECO:0007669"/>
    <property type="project" value="InterPro"/>
</dbReference>
<evidence type="ECO:0000259" key="11">
    <source>
        <dbReference type="PROSITE" id="PS51492"/>
    </source>
</evidence>
<dbReference type="CDD" id="cd23245">
    <property type="entry name" value="Betaflexiviridae_RdRp"/>
    <property type="match status" value="1"/>
</dbReference>
<dbReference type="Pfam" id="PF01443">
    <property type="entry name" value="Viral_helicase1"/>
    <property type="match status" value="1"/>
</dbReference>